<organism evidence="1 2">
    <name type="scientific">Trichoderma simmonsii</name>
    <dbReference type="NCBI Taxonomy" id="1491479"/>
    <lineage>
        <taxon>Eukaryota</taxon>
        <taxon>Fungi</taxon>
        <taxon>Dikarya</taxon>
        <taxon>Ascomycota</taxon>
        <taxon>Pezizomycotina</taxon>
        <taxon>Sordariomycetes</taxon>
        <taxon>Hypocreomycetidae</taxon>
        <taxon>Hypocreales</taxon>
        <taxon>Hypocreaceae</taxon>
        <taxon>Trichoderma</taxon>
    </lineage>
</organism>
<protein>
    <submittedName>
        <fullName evidence="1">Uncharacterized protein</fullName>
    </submittedName>
</protein>
<name>A0A8G0PDP3_9HYPO</name>
<sequence>MKAERQQAKETATTNAHKAYMRDLAAGYYEYRKEQEEPPVKDESIAGPSRSGMTLTFERAALSNDDLAKVSSAKD</sequence>
<reference evidence="1 2" key="1">
    <citation type="journal article" date="2021" name="BMC Genomics">
        <title>Telomere-to-telomere genome assembly of asparaginase-producing Trichoderma simmonsii.</title>
        <authorList>
            <person name="Chung D."/>
            <person name="Kwon Y.M."/>
            <person name="Yang Y."/>
        </authorList>
    </citation>
    <scope>NUCLEOTIDE SEQUENCE [LARGE SCALE GENOMIC DNA]</scope>
    <source>
        <strain evidence="1 2">GH-Sj1</strain>
    </source>
</reference>
<dbReference type="AlphaFoldDB" id="A0A8G0PDP3"/>
<evidence type="ECO:0000313" key="2">
    <source>
        <dbReference type="Proteomes" id="UP000826661"/>
    </source>
</evidence>
<dbReference type="EMBL" id="CP075866">
    <property type="protein sequence ID" value="QYS98895.1"/>
    <property type="molecule type" value="Genomic_DNA"/>
</dbReference>
<evidence type="ECO:0000313" key="1">
    <source>
        <dbReference type="EMBL" id="QYS98895.1"/>
    </source>
</evidence>
<accession>A0A8G0PDP3</accession>
<gene>
    <name evidence="1" type="ORF">H0G86_006050</name>
</gene>
<dbReference type="Proteomes" id="UP000826661">
    <property type="component" value="Chromosome III"/>
</dbReference>
<keyword evidence="2" id="KW-1185">Reference proteome</keyword>
<proteinExistence type="predicted"/>